<organism evidence="5 6">
    <name type="scientific">Olsenella porci</name>
    <dbReference type="NCBI Taxonomy" id="2652279"/>
    <lineage>
        <taxon>Bacteria</taxon>
        <taxon>Bacillati</taxon>
        <taxon>Actinomycetota</taxon>
        <taxon>Coriobacteriia</taxon>
        <taxon>Coriobacteriales</taxon>
        <taxon>Atopobiaceae</taxon>
        <taxon>Olsenella</taxon>
    </lineage>
</organism>
<dbReference type="SMART" id="SM00228">
    <property type="entry name" value="PDZ"/>
    <property type="match status" value="1"/>
</dbReference>
<dbReference type="Pfam" id="PF13365">
    <property type="entry name" value="Trypsin_2"/>
    <property type="match status" value="1"/>
</dbReference>
<dbReference type="PANTHER" id="PTHR43343:SF3">
    <property type="entry name" value="PROTEASE DO-LIKE 8, CHLOROPLASTIC"/>
    <property type="match status" value="1"/>
</dbReference>
<evidence type="ECO:0000256" key="2">
    <source>
        <dbReference type="ARBA" id="ARBA00022801"/>
    </source>
</evidence>
<keyword evidence="6" id="KW-1185">Reference proteome</keyword>
<reference evidence="5 6" key="1">
    <citation type="submission" date="2019-08" db="EMBL/GenBank/DDBJ databases">
        <title>In-depth cultivation of the pig gut microbiome towards novel bacterial diversity and tailored functional studies.</title>
        <authorList>
            <person name="Wylensek D."/>
            <person name="Hitch T.C.A."/>
            <person name="Clavel T."/>
        </authorList>
    </citation>
    <scope>NUCLEOTIDE SEQUENCE [LARGE SCALE GENOMIC DNA]</scope>
    <source>
        <strain evidence="5 6">CA-Schmier-601-WT-1</strain>
    </source>
</reference>
<dbReference type="EMBL" id="VUNC01000003">
    <property type="protein sequence ID" value="MST72533.1"/>
    <property type="molecule type" value="Genomic_DNA"/>
</dbReference>
<dbReference type="AlphaFoldDB" id="A0A6N7XDY9"/>
<dbReference type="InterPro" id="IPR051201">
    <property type="entry name" value="Chloro_Bact_Ser_Proteases"/>
</dbReference>
<dbReference type="PROSITE" id="PS50106">
    <property type="entry name" value="PDZ"/>
    <property type="match status" value="1"/>
</dbReference>
<dbReference type="PANTHER" id="PTHR43343">
    <property type="entry name" value="PEPTIDASE S12"/>
    <property type="match status" value="1"/>
</dbReference>
<feature type="compositionally biased region" description="Basic residues" evidence="3">
    <location>
        <begin position="55"/>
        <end position="65"/>
    </location>
</feature>
<dbReference type="Proteomes" id="UP000469325">
    <property type="component" value="Unassembled WGS sequence"/>
</dbReference>
<dbReference type="Gene3D" id="2.30.42.10">
    <property type="match status" value="1"/>
</dbReference>
<feature type="region of interest" description="Disordered" evidence="3">
    <location>
        <begin position="423"/>
        <end position="497"/>
    </location>
</feature>
<evidence type="ECO:0000313" key="6">
    <source>
        <dbReference type="Proteomes" id="UP000469325"/>
    </source>
</evidence>
<dbReference type="GO" id="GO:0006508">
    <property type="term" value="P:proteolysis"/>
    <property type="evidence" value="ECO:0007669"/>
    <property type="project" value="UniProtKB-KW"/>
</dbReference>
<feature type="region of interest" description="Disordered" evidence="3">
    <location>
        <begin position="1"/>
        <end position="65"/>
    </location>
</feature>
<gene>
    <name evidence="5" type="ORF">FYJ68_05350</name>
</gene>
<comment type="caution">
    <text evidence="5">The sequence shown here is derived from an EMBL/GenBank/DDBJ whole genome shotgun (WGS) entry which is preliminary data.</text>
</comment>
<feature type="domain" description="PDZ" evidence="4">
    <location>
        <begin position="311"/>
        <end position="384"/>
    </location>
</feature>
<name>A0A6N7XDY9_9ACTN</name>
<dbReference type="SUPFAM" id="SSF50156">
    <property type="entry name" value="PDZ domain-like"/>
    <property type="match status" value="1"/>
</dbReference>
<evidence type="ECO:0000313" key="5">
    <source>
        <dbReference type="EMBL" id="MST72533.1"/>
    </source>
</evidence>
<dbReference type="Pfam" id="PF13180">
    <property type="entry name" value="PDZ_2"/>
    <property type="match status" value="1"/>
</dbReference>
<dbReference type="RefSeq" id="WP_154434731.1">
    <property type="nucleotide sequence ID" value="NZ_VUNC01000003.1"/>
</dbReference>
<protein>
    <submittedName>
        <fullName evidence="5">PDZ domain-containing protein</fullName>
    </submittedName>
</protein>
<dbReference type="InterPro" id="IPR009003">
    <property type="entry name" value="Peptidase_S1_PA"/>
</dbReference>
<keyword evidence="2" id="KW-0378">Hydrolase</keyword>
<keyword evidence="1" id="KW-0645">Protease</keyword>
<dbReference type="InterPro" id="IPR001940">
    <property type="entry name" value="Peptidase_S1C"/>
</dbReference>
<dbReference type="InterPro" id="IPR001478">
    <property type="entry name" value="PDZ"/>
</dbReference>
<proteinExistence type="predicted"/>
<evidence type="ECO:0000256" key="3">
    <source>
        <dbReference type="SAM" id="MobiDB-lite"/>
    </source>
</evidence>
<sequence>MSSNEDGRPPVPGMDGMDGGSDETVKATPVSPVPDAAGQTGEGGSATQGPDGEKHKGKKHGHHKMKPGVKTALIGACSGVVGAAAIVLALNATGVIGNQTVTTTSGSGQTINITANSEDATVAKAAAAKALPSVVSVNVTTSDGSGIGSGVILDTEGDIITNYHVVDGATAVSVTIDGKSYDATIVGSDASSDIAVIKVDLNGTSVTPIEVGDSDSLEVGDWVMSVGSPFGLDQSVSAGIVSALTRNQLMESSSGETLYTNLIQTDAAINPGNSGGALVNDEGKLVGICTLYSSSTESSASVGFAIPGNYAVKIAKEIISGETVTHPYIGLTMTTVNSQTAYQNNLSVSQGALVVSVTDGSPAADAGIQKGDVITAVDGEEITSADGMILNVRSHEIGDKVKVTFVRDGKEQTVEVTLGSDEALQQEQQSQSQTQTQGTGTNGNTDSNTNGNGTGTNSEQQYLEELYNYLYNNDRGGSYDTNGTTTTTDSTSGAAAA</sequence>
<dbReference type="Gene3D" id="2.40.10.120">
    <property type="match status" value="1"/>
</dbReference>
<evidence type="ECO:0000259" key="4">
    <source>
        <dbReference type="PROSITE" id="PS50106"/>
    </source>
</evidence>
<evidence type="ECO:0000256" key="1">
    <source>
        <dbReference type="ARBA" id="ARBA00022670"/>
    </source>
</evidence>
<accession>A0A6N7XDY9</accession>
<dbReference type="PRINTS" id="PR00834">
    <property type="entry name" value="PROTEASES2C"/>
</dbReference>
<feature type="compositionally biased region" description="Low complexity" evidence="3">
    <location>
        <begin position="425"/>
        <end position="497"/>
    </location>
</feature>
<dbReference type="InterPro" id="IPR036034">
    <property type="entry name" value="PDZ_sf"/>
</dbReference>
<dbReference type="SUPFAM" id="SSF50494">
    <property type="entry name" value="Trypsin-like serine proteases"/>
    <property type="match status" value="1"/>
</dbReference>
<dbReference type="GO" id="GO:0004252">
    <property type="term" value="F:serine-type endopeptidase activity"/>
    <property type="evidence" value="ECO:0007669"/>
    <property type="project" value="InterPro"/>
</dbReference>